<gene>
    <name evidence="2" type="ORF">S01H4_00206</name>
</gene>
<name>X0ZUH6_9ZZZZ</name>
<protein>
    <recommendedName>
        <fullName evidence="1">NYN domain-containing protein</fullName>
    </recommendedName>
</protein>
<evidence type="ECO:0000313" key="2">
    <source>
        <dbReference type="EMBL" id="GAG61627.1"/>
    </source>
</evidence>
<evidence type="ECO:0000259" key="1">
    <source>
        <dbReference type="Pfam" id="PF01936"/>
    </source>
</evidence>
<dbReference type="AlphaFoldDB" id="X0ZUH6"/>
<dbReference type="PANTHER" id="PTHR35458">
    <property type="entry name" value="SLR0755 PROTEIN"/>
    <property type="match status" value="1"/>
</dbReference>
<reference evidence="2" key="1">
    <citation type="journal article" date="2014" name="Front. Microbiol.">
        <title>High frequency of phylogenetically diverse reductive dehalogenase-homologous genes in deep subseafloor sedimentary metagenomes.</title>
        <authorList>
            <person name="Kawai M."/>
            <person name="Futagami T."/>
            <person name="Toyoda A."/>
            <person name="Takaki Y."/>
            <person name="Nishi S."/>
            <person name="Hori S."/>
            <person name="Arai W."/>
            <person name="Tsubouchi T."/>
            <person name="Morono Y."/>
            <person name="Uchiyama I."/>
            <person name="Ito T."/>
            <person name="Fujiyama A."/>
            <person name="Inagaki F."/>
            <person name="Takami H."/>
        </authorList>
    </citation>
    <scope>NUCLEOTIDE SEQUENCE</scope>
    <source>
        <strain evidence="2">Expedition CK06-06</strain>
    </source>
</reference>
<dbReference type="InterPro" id="IPR021139">
    <property type="entry name" value="NYN"/>
</dbReference>
<feature type="domain" description="NYN" evidence="1">
    <location>
        <begin position="15"/>
        <end position="182"/>
    </location>
</feature>
<dbReference type="Pfam" id="PF01936">
    <property type="entry name" value="NYN"/>
    <property type="match status" value="1"/>
</dbReference>
<dbReference type="EMBL" id="BART01000023">
    <property type="protein sequence ID" value="GAG61627.1"/>
    <property type="molecule type" value="Genomic_DNA"/>
</dbReference>
<comment type="caution">
    <text evidence="2">The sequence shown here is derived from an EMBL/GenBank/DDBJ whole genome shotgun (WGS) entry which is preliminary data.</text>
</comment>
<dbReference type="PANTHER" id="PTHR35458:SF2">
    <property type="entry name" value="SLR0755 PROTEIN"/>
    <property type="match status" value="1"/>
</dbReference>
<dbReference type="CDD" id="cd10911">
    <property type="entry name" value="PIN_LabA"/>
    <property type="match status" value="1"/>
</dbReference>
<organism evidence="2">
    <name type="scientific">marine sediment metagenome</name>
    <dbReference type="NCBI Taxonomy" id="412755"/>
    <lineage>
        <taxon>unclassified sequences</taxon>
        <taxon>metagenomes</taxon>
        <taxon>ecological metagenomes</taxon>
    </lineage>
</organism>
<sequence length="193" mass="22820">MVYKKKSNKFGRTIALIDATNIIYANKYLTWPIDHEKLIKYLKERYNVKKVIYYSGLEDGDVGRANFYRKIESFGFETKIRRVAVYRGKLYWKRFNCPKCGQRVKKRFQGPPIKKADCDVDLAVDAIKYSSDYDTLLLFSGDGDFSALVSYLKTKNKKTIIFSTIETCSRRLRRITYRFIEINQLRGILEWKK</sequence>
<dbReference type="InterPro" id="IPR047140">
    <property type="entry name" value="LabA"/>
</dbReference>
<dbReference type="GO" id="GO:0004540">
    <property type="term" value="F:RNA nuclease activity"/>
    <property type="evidence" value="ECO:0007669"/>
    <property type="project" value="InterPro"/>
</dbReference>
<proteinExistence type="predicted"/>
<accession>X0ZUH6</accession>
<dbReference type="Gene3D" id="3.40.50.1010">
    <property type="entry name" value="5'-nuclease"/>
    <property type="match status" value="1"/>
</dbReference>